<keyword evidence="6 9" id="KW-0067">ATP-binding</keyword>
<feature type="domain" description="PASTA" evidence="13">
    <location>
        <begin position="451"/>
        <end position="518"/>
    </location>
</feature>
<comment type="catalytic activity">
    <reaction evidence="8">
        <text>L-seryl-[protein] + ATP = O-phospho-L-seryl-[protein] + ADP + H(+)</text>
        <dbReference type="Rhea" id="RHEA:17989"/>
        <dbReference type="Rhea" id="RHEA-COMP:9863"/>
        <dbReference type="Rhea" id="RHEA-COMP:11604"/>
        <dbReference type="ChEBI" id="CHEBI:15378"/>
        <dbReference type="ChEBI" id="CHEBI:29999"/>
        <dbReference type="ChEBI" id="CHEBI:30616"/>
        <dbReference type="ChEBI" id="CHEBI:83421"/>
        <dbReference type="ChEBI" id="CHEBI:456216"/>
        <dbReference type="EC" id="2.7.11.1"/>
    </reaction>
</comment>
<dbReference type="PANTHER" id="PTHR43289">
    <property type="entry name" value="MITOGEN-ACTIVATED PROTEIN KINASE KINASE KINASE 20-RELATED"/>
    <property type="match status" value="1"/>
</dbReference>
<dbReference type="RefSeq" id="WP_327606293.1">
    <property type="nucleotide sequence ID" value="NZ_JARZFX010000001.1"/>
</dbReference>
<evidence type="ECO:0000256" key="9">
    <source>
        <dbReference type="PROSITE-ProRule" id="PRU10141"/>
    </source>
</evidence>
<dbReference type="InterPro" id="IPR011009">
    <property type="entry name" value="Kinase-like_dom_sf"/>
</dbReference>
<evidence type="ECO:0000259" key="12">
    <source>
        <dbReference type="PROSITE" id="PS50011"/>
    </source>
</evidence>
<dbReference type="GO" id="GO:0016301">
    <property type="term" value="F:kinase activity"/>
    <property type="evidence" value="ECO:0007669"/>
    <property type="project" value="UniProtKB-KW"/>
</dbReference>
<sequence length="685" mass="76824">MLNGHLLNDRYQINATIGGGGMANVYLARDIILNRDVAIKVLRPEYADDEEFIARFDREAHSATSLSHPNVVNIYDVGEDDTILYIVMEYVDGMTLKEYIQRYSPLDVQESLDIMKQITAAIAHAHANDIVHRDIKPQNILIDTYGQVKVTDFGIAIALSATSLTQTNSILGSVHYLSPEQARGGMATKKSDIYSIGIVLFELLTGRLPFSGQSPISIALKHLQNDTPSVRRFNQNVPQSVENIVLKATAKDPFHRYETVYEMDESLDTALHPDNLNEEIYTPPVEAGEETKAIPIITDNQLHHDADQDTVIHQTNGVTKNFSAEESAVSDPDLPKNKKALKKEKKEKKKKKKGRKKWVVIFIIALILLTSGIAALFIIPGILQPKDVIVPDVINMEYEEAVEELGNRNLLFEQELIYSEEVEEGLVVKTDPNPGRTVKEDSTVVVYVSQGKERVVFSDYVGREYSQVERLLEDDYEEVIAYEKHSDRPVGEIITQIQPEPGSEVVPGDTRVIFEISSGPELISLNNLRGMTKQEASDYLTNNNLTMNTIDENSENVPEGEVVRQDPGANTELKEGDTVNVYISIGPEEKPPVSHSITYTVPYNPESSEGEEDEENEEEQVEQIVRIYIADMNNNLAEVYKEEAITEDTEFTFTLTIAPNAEAEYLIMRDDDIITNKSVSYEEGE</sequence>
<keyword evidence="11" id="KW-0472">Membrane</keyword>
<name>A0ABU6KBN8_9BACI</name>
<dbReference type="InterPro" id="IPR000719">
    <property type="entry name" value="Prot_kinase_dom"/>
</dbReference>
<keyword evidence="15" id="KW-1185">Reference proteome</keyword>
<feature type="transmembrane region" description="Helical" evidence="11">
    <location>
        <begin position="358"/>
        <end position="383"/>
    </location>
</feature>
<evidence type="ECO:0000256" key="5">
    <source>
        <dbReference type="ARBA" id="ARBA00022777"/>
    </source>
</evidence>
<feature type="domain" description="PASTA" evidence="13">
    <location>
        <begin position="519"/>
        <end position="585"/>
    </location>
</feature>
<dbReference type="CDD" id="cd06577">
    <property type="entry name" value="PASTA_pknB"/>
    <property type="match status" value="3"/>
</dbReference>
<dbReference type="PROSITE" id="PS00107">
    <property type="entry name" value="PROTEIN_KINASE_ATP"/>
    <property type="match status" value="1"/>
</dbReference>
<dbReference type="CDD" id="cd14014">
    <property type="entry name" value="STKc_PknB_like"/>
    <property type="match status" value="1"/>
</dbReference>
<gene>
    <name evidence="14" type="primary">pknB</name>
    <name evidence="14" type="ORF">QGM71_04430</name>
</gene>
<keyword evidence="11" id="KW-1133">Transmembrane helix</keyword>
<evidence type="ECO:0000256" key="11">
    <source>
        <dbReference type="SAM" id="Phobius"/>
    </source>
</evidence>
<dbReference type="PROSITE" id="PS51178">
    <property type="entry name" value="PASTA"/>
    <property type="match status" value="3"/>
</dbReference>
<dbReference type="PROSITE" id="PS00108">
    <property type="entry name" value="PROTEIN_KINASE_ST"/>
    <property type="match status" value="1"/>
</dbReference>
<feature type="domain" description="PASTA" evidence="13">
    <location>
        <begin position="384"/>
        <end position="450"/>
    </location>
</feature>
<dbReference type="InterPro" id="IPR008271">
    <property type="entry name" value="Ser/Thr_kinase_AS"/>
</dbReference>
<feature type="domain" description="Protein kinase" evidence="12">
    <location>
        <begin position="11"/>
        <end position="275"/>
    </location>
</feature>
<keyword evidence="5 14" id="KW-0418">Kinase</keyword>
<evidence type="ECO:0000256" key="6">
    <source>
        <dbReference type="ARBA" id="ARBA00022840"/>
    </source>
</evidence>
<keyword evidence="2" id="KW-0723">Serine/threonine-protein kinase</keyword>
<dbReference type="InterPro" id="IPR017441">
    <property type="entry name" value="Protein_kinase_ATP_BS"/>
</dbReference>
<comment type="caution">
    <text evidence="14">The sequence shown here is derived from an EMBL/GenBank/DDBJ whole genome shotgun (WGS) entry which is preliminary data.</text>
</comment>
<dbReference type="SMART" id="SM00220">
    <property type="entry name" value="S_TKc"/>
    <property type="match status" value="1"/>
</dbReference>
<evidence type="ECO:0000256" key="7">
    <source>
        <dbReference type="ARBA" id="ARBA00047899"/>
    </source>
</evidence>
<evidence type="ECO:0000256" key="1">
    <source>
        <dbReference type="ARBA" id="ARBA00012513"/>
    </source>
</evidence>
<feature type="region of interest" description="Disordered" evidence="10">
    <location>
        <begin position="323"/>
        <end position="349"/>
    </location>
</feature>
<feature type="binding site" evidence="9">
    <location>
        <position position="40"/>
    </location>
    <ligand>
        <name>ATP</name>
        <dbReference type="ChEBI" id="CHEBI:30616"/>
    </ligand>
</feature>
<dbReference type="Gene3D" id="3.30.200.20">
    <property type="entry name" value="Phosphorylase Kinase, domain 1"/>
    <property type="match status" value="1"/>
</dbReference>
<evidence type="ECO:0000313" key="14">
    <source>
        <dbReference type="EMBL" id="MEC5422742.1"/>
    </source>
</evidence>
<comment type="catalytic activity">
    <reaction evidence="7">
        <text>L-threonyl-[protein] + ATP = O-phospho-L-threonyl-[protein] + ADP + H(+)</text>
        <dbReference type="Rhea" id="RHEA:46608"/>
        <dbReference type="Rhea" id="RHEA-COMP:11060"/>
        <dbReference type="Rhea" id="RHEA-COMP:11605"/>
        <dbReference type="ChEBI" id="CHEBI:15378"/>
        <dbReference type="ChEBI" id="CHEBI:30013"/>
        <dbReference type="ChEBI" id="CHEBI:30616"/>
        <dbReference type="ChEBI" id="CHEBI:61977"/>
        <dbReference type="ChEBI" id="CHEBI:456216"/>
        <dbReference type="EC" id="2.7.11.1"/>
    </reaction>
</comment>
<feature type="compositionally biased region" description="Basic residues" evidence="10">
    <location>
        <begin position="337"/>
        <end position="349"/>
    </location>
</feature>
<evidence type="ECO:0000313" key="15">
    <source>
        <dbReference type="Proteomes" id="UP001335737"/>
    </source>
</evidence>
<keyword evidence="3" id="KW-0808">Transferase</keyword>
<dbReference type="EC" id="2.7.11.1" evidence="1"/>
<dbReference type="Gene3D" id="2.60.40.2560">
    <property type="match status" value="1"/>
</dbReference>
<evidence type="ECO:0000256" key="2">
    <source>
        <dbReference type="ARBA" id="ARBA00022527"/>
    </source>
</evidence>
<evidence type="ECO:0000259" key="13">
    <source>
        <dbReference type="PROSITE" id="PS51178"/>
    </source>
</evidence>
<dbReference type="InterPro" id="IPR005543">
    <property type="entry name" value="PASTA_dom"/>
</dbReference>
<dbReference type="Gene3D" id="1.10.510.10">
    <property type="entry name" value="Transferase(Phosphotransferase) domain 1"/>
    <property type="match status" value="1"/>
</dbReference>
<evidence type="ECO:0000256" key="4">
    <source>
        <dbReference type="ARBA" id="ARBA00022741"/>
    </source>
</evidence>
<reference evidence="14 15" key="1">
    <citation type="journal article" date="2024" name="Int. J. Syst. Evol. Microbiol.">
        <title>Virgibacillus tibetensis sp. nov., isolated from salt lake on the Tibetan Plateau of China.</title>
        <authorList>
            <person name="Phurbu D."/>
            <person name="Liu Z.-X."/>
            <person name="Wang R."/>
            <person name="Zheng Y.-Y."/>
            <person name="Liu H.-C."/>
            <person name="Zhou Y.-G."/>
            <person name="Yu Y.-J."/>
            <person name="Li A.-H."/>
        </authorList>
    </citation>
    <scope>NUCLEOTIDE SEQUENCE [LARGE SCALE GENOMIC DNA]</scope>
    <source>
        <strain evidence="14 15">C22-A2</strain>
    </source>
</reference>
<dbReference type="NCBIfam" id="NF033483">
    <property type="entry name" value="PknB_PASTA_kin"/>
    <property type="match status" value="1"/>
</dbReference>
<dbReference type="PANTHER" id="PTHR43289:SF34">
    <property type="entry name" value="SERINE_THREONINE-PROTEIN KINASE YBDM-RELATED"/>
    <property type="match status" value="1"/>
</dbReference>
<keyword evidence="11" id="KW-0812">Transmembrane</keyword>
<dbReference type="Gene3D" id="3.30.10.20">
    <property type="match status" value="3"/>
</dbReference>
<evidence type="ECO:0000256" key="8">
    <source>
        <dbReference type="ARBA" id="ARBA00048679"/>
    </source>
</evidence>
<evidence type="ECO:0000256" key="3">
    <source>
        <dbReference type="ARBA" id="ARBA00022679"/>
    </source>
</evidence>
<accession>A0ABU6KBN8</accession>
<keyword evidence="4 9" id="KW-0547">Nucleotide-binding</keyword>
<dbReference type="SUPFAM" id="SSF56112">
    <property type="entry name" value="Protein kinase-like (PK-like)"/>
    <property type="match status" value="1"/>
</dbReference>
<proteinExistence type="predicted"/>
<dbReference type="PROSITE" id="PS50011">
    <property type="entry name" value="PROTEIN_KINASE_DOM"/>
    <property type="match status" value="1"/>
</dbReference>
<dbReference type="Pfam" id="PF03793">
    <property type="entry name" value="PASTA"/>
    <property type="match status" value="2"/>
</dbReference>
<dbReference type="Pfam" id="PF00069">
    <property type="entry name" value="Pkinase"/>
    <property type="match status" value="1"/>
</dbReference>
<evidence type="ECO:0000256" key="10">
    <source>
        <dbReference type="SAM" id="MobiDB-lite"/>
    </source>
</evidence>
<dbReference type="EMBL" id="JARZFX010000001">
    <property type="protein sequence ID" value="MEC5422742.1"/>
    <property type="molecule type" value="Genomic_DNA"/>
</dbReference>
<organism evidence="14 15">
    <name type="scientific">Virgibacillus tibetensis</name>
    <dbReference type="NCBI Taxonomy" id="3042313"/>
    <lineage>
        <taxon>Bacteria</taxon>
        <taxon>Bacillati</taxon>
        <taxon>Bacillota</taxon>
        <taxon>Bacilli</taxon>
        <taxon>Bacillales</taxon>
        <taxon>Bacillaceae</taxon>
        <taxon>Virgibacillus</taxon>
    </lineage>
</organism>
<dbReference type="Proteomes" id="UP001335737">
    <property type="component" value="Unassembled WGS sequence"/>
</dbReference>
<dbReference type="SMART" id="SM00740">
    <property type="entry name" value="PASTA"/>
    <property type="match status" value="3"/>
</dbReference>
<protein>
    <recommendedName>
        <fullName evidence="1">non-specific serine/threonine protein kinase</fullName>
        <ecNumber evidence="1">2.7.11.1</ecNumber>
    </recommendedName>
</protein>